<dbReference type="Proteomes" id="UP000054097">
    <property type="component" value="Unassembled WGS sequence"/>
</dbReference>
<gene>
    <name evidence="2" type="ORF">M408DRAFT_218168</name>
</gene>
<sequence>MSSLLIGSSSPVISRHNNSRTLRINPSKRQLQDSGCDSRDTQQLKERSCVDTEGDLWLVLDLDDWLVTGKDVNQQSTKLAEQMFTLRISSPASVSWYLSRRFSH</sequence>
<evidence type="ECO:0000256" key="1">
    <source>
        <dbReference type="SAM" id="MobiDB-lite"/>
    </source>
</evidence>
<keyword evidence="3" id="KW-1185">Reference proteome</keyword>
<dbReference type="HOGENOM" id="CLU_2251714_0_0_1"/>
<evidence type="ECO:0000313" key="3">
    <source>
        <dbReference type="Proteomes" id="UP000054097"/>
    </source>
</evidence>
<feature type="compositionally biased region" description="Polar residues" evidence="1">
    <location>
        <begin position="1"/>
        <end position="35"/>
    </location>
</feature>
<feature type="compositionally biased region" description="Basic and acidic residues" evidence="1">
    <location>
        <begin position="36"/>
        <end position="45"/>
    </location>
</feature>
<accession>A0A0C2X2A9</accession>
<protein>
    <submittedName>
        <fullName evidence="2">Uncharacterized protein</fullName>
    </submittedName>
</protein>
<dbReference type="AlphaFoldDB" id="A0A0C2X2A9"/>
<reference evidence="2 3" key="1">
    <citation type="submission" date="2014-04" db="EMBL/GenBank/DDBJ databases">
        <authorList>
            <consortium name="DOE Joint Genome Institute"/>
            <person name="Kuo A."/>
            <person name="Zuccaro A."/>
            <person name="Kohler A."/>
            <person name="Nagy L.G."/>
            <person name="Floudas D."/>
            <person name="Copeland A."/>
            <person name="Barry K.W."/>
            <person name="Cichocki N."/>
            <person name="Veneault-Fourrey C."/>
            <person name="LaButti K."/>
            <person name="Lindquist E.A."/>
            <person name="Lipzen A."/>
            <person name="Lundell T."/>
            <person name="Morin E."/>
            <person name="Murat C."/>
            <person name="Sun H."/>
            <person name="Tunlid A."/>
            <person name="Henrissat B."/>
            <person name="Grigoriev I.V."/>
            <person name="Hibbett D.S."/>
            <person name="Martin F."/>
            <person name="Nordberg H.P."/>
            <person name="Cantor M.N."/>
            <person name="Hua S.X."/>
        </authorList>
    </citation>
    <scope>NUCLEOTIDE SEQUENCE [LARGE SCALE GENOMIC DNA]</scope>
    <source>
        <strain evidence="2 3">MAFF 305830</strain>
    </source>
</reference>
<dbReference type="EMBL" id="KN824280">
    <property type="protein sequence ID" value="KIM32393.1"/>
    <property type="molecule type" value="Genomic_DNA"/>
</dbReference>
<feature type="region of interest" description="Disordered" evidence="1">
    <location>
        <begin position="1"/>
        <end position="45"/>
    </location>
</feature>
<proteinExistence type="predicted"/>
<reference evidence="3" key="2">
    <citation type="submission" date="2015-01" db="EMBL/GenBank/DDBJ databases">
        <title>Evolutionary Origins and Diversification of the Mycorrhizal Mutualists.</title>
        <authorList>
            <consortium name="DOE Joint Genome Institute"/>
            <consortium name="Mycorrhizal Genomics Consortium"/>
            <person name="Kohler A."/>
            <person name="Kuo A."/>
            <person name="Nagy L.G."/>
            <person name="Floudas D."/>
            <person name="Copeland A."/>
            <person name="Barry K.W."/>
            <person name="Cichocki N."/>
            <person name="Veneault-Fourrey C."/>
            <person name="LaButti K."/>
            <person name="Lindquist E.A."/>
            <person name="Lipzen A."/>
            <person name="Lundell T."/>
            <person name="Morin E."/>
            <person name="Murat C."/>
            <person name="Riley R."/>
            <person name="Ohm R."/>
            <person name="Sun H."/>
            <person name="Tunlid A."/>
            <person name="Henrissat B."/>
            <person name="Grigoriev I.V."/>
            <person name="Hibbett D.S."/>
            <person name="Martin F."/>
        </authorList>
    </citation>
    <scope>NUCLEOTIDE SEQUENCE [LARGE SCALE GENOMIC DNA]</scope>
    <source>
        <strain evidence="3">MAFF 305830</strain>
    </source>
</reference>
<organism evidence="2 3">
    <name type="scientific">Serendipita vermifera MAFF 305830</name>
    <dbReference type="NCBI Taxonomy" id="933852"/>
    <lineage>
        <taxon>Eukaryota</taxon>
        <taxon>Fungi</taxon>
        <taxon>Dikarya</taxon>
        <taxon>Basidiomycota</taxon>
        <taxon>Agaricomycotina</taxon>
        <taxon>Agaricomycetes</taxon>
        <taxon>Sebacinales</taxon>
        <taxon>Serendipitaceae</taxon>
        <taxon>Serendipita</taxon>
    </lineage>
</organism>
<name>A0A0C2X2A9_SERVB</name>
<evidence type="ECO:0000313" key="2">
    <source>
        <dbReference type="EMBL" id="KIM32393.1"/>
    </source>
</evidence>